<evidence type="ECO:0000313" key="2">
    <source>
        <dbReference type="EMBL" id="VEL39249.1"/>
    </source>
</evidence>
<dbReference type="Proteomes" id="UP000784294">
    <property type="component" value="Unassembled WGS sequence"/>
</dbReference>
<name>A0A3S5AW61_9PLAT</name>
<sequence length="75" mass="8575">MNDAQPERRLPHDRQASTQTANYANVFERRPRTLLMPSGSHHPRIPFNCLAKGNEDVEICFCPSTIRDLIRGVEV</sequence>
<protein>
    <submittedName>
        <fullName evidence="2">Uncharacterized protein</fullName>
    </submittedName>
</protein>
<feature type="compositionally biased region" description="Basic and acidic residues" evidence="1">
    <location>
        <begin position="1"/>
        <end position="15"/>
    </location>
</feature>
<proteinExistence type="predicted"/>
<dbReference type="EMBL" id="CAAALY010260610">
    <property type="protein sequence ID" value="VEL39249.1"/>
    <property type="molecule type" value="Genomic_DNA"/>
</dbReference>
<keyword evidence="3" id="KW-1185">Reference proteome</keyword>
<accession>A0A3S5AW61</accession>
<feature type="region of interest" description="Disordered" evidence="1">
    <location>
        <begin position="1"/>
        <end position="29"/>
    </location>
</feature>
<reference evidence="2" key="1">
    <citation type="submission" date="2018-11" db="EMBL/GenBank/DDBJ databases">
        <authorList>
            <consortium name="Pathogen Informatics"/>
        </authorList>
    </citation>
    <scope>NUCLEOTIDE SEQUENCE</scope>
</reference>
<organism evidence="2 3">
    <name type="scientific">Protopolystoma xenopodis</name>
    <dbReference type="NCBI Taxonomy" id="117903"/>
    <lineage>
        <taxon>Eukaryota</taxon>
        <taxon>Metazoa</taxon>
        <taxon>Spiralia</taxon>
        <taxon>Lophotrochozoa</taxon>
        <taxon>Platyhelminthes</taxon>
        <taxon>Monogenea</taxon>
        <taxon>Polyopisthocotylea</taxon>
        <taxon>Polystomatidea</taxon>
        <taxon>Polystomatidae</taxon>
        <taxon>Protopolystoma</taxon>
    </lineage>
</organism>
<comment type="caution">
    <text evidence="2">The sequence shown here is derived from an EMBL/GenBank/DDBJ whole genome shotgun (WGS) entry which is preliminary data.</text>
</comment>
<evidence type="ECO:0000313" key="3">
    <source>
        <dbReference type="Proteomes" id="UP000784294"/>
    </source>
</evidence>
<gene>
    <name evidence="2" type="ORF">PXEA_LOCUS32689</name>
</gene>
<evidence type="ECO:0000256" key="1">
    <source>
        <dbReference type="SAM" id="MobiDB-lite"/>
    </source>
</evidence>
<dbReference type="AlphaFoldDB" id="A0A3S5AW61"/>